<evidence type="ECO:0000256" key="1">
    <source>
        <dbReference type="ARBA" id="ARBA00004418"/>
    </source>
</evidence>
<dbReference type="GO" id="GO:0016020">
    <property type="term" value="C:membrane"/>
    <property type="evidence" value="ECO:0007669"/>
    <property type="project" value="InterPro"/>
</dbReference>
<sequence>MMLKGRKTRYMSFLLAAALIVPGLMGCSAKLASSGGESDASLGEKKEKTVVNIGIQHSLGPLLIAREKKWFEEAYAQVGAEVKWHEFQSGPPHFEAITAGRLDFGMVGNGPVIAAQASNLDFKEIAVTGDGKKGNAILLPKGSPIQSVQDLKGKKVAVAKGSSSWIFLYRALQEANVQPKDIKIVQLQPDEAKPAFGSGAVDAWAIWEPFITNEVESSGARILTDGEELNLLGPGFAVARTAFTKEHPDLTVLFLKTYEESRLWMQEHRDEAAEILAKAKKLEPETVRKILENTEPMNAVISDEFIEAQQTTADFMYENEAIKQQIDVTKVVDNTFIKQALAQVGGTAAVPAAP</sequence>
<evidence type="ECO:0000256" key="2">
    <source>
        <dbReference type="ARBA" id="ARBA00010742"/>
    </source>
</evidence>
<name>A0A7X3FH10_9BACL</name>
<evidence type="ECO:0000256" key="7">
    <source>
        <dbReference type="SAM" id="SignalP"/>
    </source>
</evidence>
<dbReference type="NCBIfam" id="TIGR01728">
    <property type="entry name" value="SsuA_fam"/>
    <property type="match status" value="1"/>
</dbReference>
<evidence type="ECO:0000313" key="10">
    <source>
        <dbReference type="Proteomes" id="UP000490800"/>
    </source>
</evidence>
<protein>
    <recommendedName>
        <fullName evidence="6">Putative aliphatic sulfonates-binding protein</fullName>
    </recommendedName>
</protein>
<dbReference type="InterPro" id="IPR001638">
    <property type="entry name" value="Solute-binding_3/MltF_N"/>
</dbReference>
<evidence type="ECO:0000259" key="8">
    <source>
        <dbReference type="SMART" id="SM00062"/>
    </source>
</evidence>
<dbReference type="Gene3D" id="3.40.190.10">
    <property type="entry name" value="Periplasmic binding protein-like II"/>
    <property type="match status" value="2"/>
</dbReference>
<accession>A0A7X3FH10</accession>
<dbReference type="GO" id="GO:0042626">
    <property type="term" value="F:ATPase-coupled transmembrane transporter activity"/>
    <property type="evidence" value="ECO:0007669"/>
    <property type="project" value="InterPro"/>
</dbReference>
<dbReference type="SMART" id="SM00062">
    <property type="entry name" value="PBPb"/>
    <property type="match status" value="1"/>
</dbReference>
<evidence type="ECO:0000313" key="9">
    <source>
        <dbReference type="EMBL" id="MVO99462.1"/>
    </source>
</evidence>
<gene>
    <name evidence="9" type="ORF">EDM21_07965</name>
</gene>
<feature type="domain" description="Solute-binding protein family 3/N-terminal" evidence="8">
    <location>
        <begin position="50"/>
        <end position="272"/>
    </location>
</feature>
<keyword evidence="4 7" id="KW-0732">Signal</keyword>
<feature type="signal peptide" evidence="7">
    <location>
        <begin position="1"/>
        <end position="26"/>
    </location>
</feature>
<dbReference type="SUPFAM" id="SSF53850">
    <property type="entry name" value="Periplasmic binding protein-like II"/>
    <property type="match status" value="1"/>
</dbReference>
<dbReference type="InterPro" id="IPR015168">
    <property type="entry name" value="SsuA/THI5"/>
</dbReference>
<dbReference type="OrthoDB" id="286202at2"/>
<comment type="subcellular location">
    <subcellularLocation>
        <location evidence="1">Periplasm</location>
    </subcellularLocation>
</comment>
<dbReference type="Pfam" id="PF09084">
    <property type="entry name" value="NMT1"/>
    <property type="match status" value="1"/>
</dbReference>
<comment type="function">
    <text evidence="5">Part of a binding-protein-dependent transport system for aliphatic sulfonates. Putative binding protein.</text>
</comment>
<dbReference type="FunFam" id="3.40.190.10:FF:000050">
    <property type="entry name" value="Sulfonate ABC transporter substrate-binding protein"/>
    <property type="match status" value="1"/>
</dbReference>
<dbReference type="PANTHER" id="PTHR30024:SF42">
    <property type="entry name" value="ALIPHATIC SULFONATES-BINDING PROTEIN-RELATED"/>
    <property type="match status" value="1"/>
</dbReference>
<organism evidence="9 10">
    <name type="scientific">Paenibacillus lutrae</name>
    <dbReference type="NCBI Taxonomy" id="2078573"/>
    <lineage>
        <taxon>Bacteria</taxon>
        <taxon>Bacillati</taxon>
        <taxon>Bacillota</taxon>
        <taxon>Bacilli</taxon>
        <taxon>Bacillales</taxon>
        <taxon>Paenibacillaceae</taxon>
        <taxon>Paenibacillus</taxon>
    </lineage>
</organism>
<keyword evidence="3" id="KW-0813">Transport</keyword>
<reference evidence="9 10" key="1">
    <citation type="journal article" date="2019" name="Microorganisms">
        <title>Paenibacillus lutrae sp. nov., A Chitinolytic Species Isolated from A River Otter in Castril Natural Park, Granada, Spain.</title>
        <authorList>
            <person name="Rodriguez M."/>
            <person name="Reina J.C."/>
            <person name="Bejar V."/>
            <person name="Llamas I."/>
        </authorList>
    </citation>
    <scope>NUCLEOTIDE SEQUENCE [LARGE SCALE GENOMIC DNA]</scope>
    <source>
        <strain evidence="9 10">N10</strain>
    </source>
</reference>
<dbReference type="AlphaFoldDB" id="A0A7X3FH10"/>
<dbReference type="PANTHER" id="PTHR30024">
    <property type="entry name" value="ALIPHATIC SULFONATES-BINDING PROTEIN-RELATED"/>
    <property type="match status" value="1"/>
</dbReference>
<keyword evidence="10" id="KW-1185">Reference proteome</keyword>
<evidence type="ECO:0000256" key="3">
    <source>
        <dbReference type="ARBA" id="ARBA00022448"/>
    </source>
</evidence>
<dbReference type="GO" id="GO:0042597">
    <property type="term" value="C:periplasmic space"/>
    <property type="evidence" value="ECO:0007669"/>
    <property type="project" value="UniProtKB-SubCell"/>
</dbReference>
<evidence type="ECO:0000256" key="5">
    <source>
        <dbReference type="ARBA" id="ARBA00055538"/>
    </source>
</evidence>
<comment type="caution">
    <text evidence="9">The sequence shown here is derived from an EMBL/GenBank/DDBJ whole genome shotgun (WGS) entry which is preliminary data.</text>
</comment>
<evidence type="ECO:0000256" key="6">
    <source>
        <dbReference type="ARBA" id="ARBA00070228"/>
    </source>
</evidence>
<comment type="similarity">
    <text evidence="2">Belongs to the bacterial solute-binding protein SsuA/TauA family.</text>
</comment>
<dbReference type="Proteomes" id="UP000490800">
    <property type="component" value="Unassembled WGS sequence"/>
</dbReference>
<dbReference type="InterPro" id="IPR010067">
    <property type="entry name" value="ABC_SsuA_sub-bd"/>
</dbReference>
<proteinExistence type="inferred from homology"/>
<dbReference type="PROSITE" id="PS51257">
    <property type="entry name" value="PROKAR_LIPOPROTEIN"/>
    <property type="match status" value="1"/>
</dbReference>
<dbReference type="EMBL" id="RHLK01000003">
    <property type="protein sequence ID" value="MVO99462.1"/>
    <property type="molecule type" value="Genomic_DNA"/>
</dbReference>
<feature type="chain" id="PRO_5038777600" description="Putative aliphatic sulfonates-binding protein" evidence="7">
    <location>
        <begin position="27"/>
        <end position="354"/>
    </location>
</feature>
<evidence type="ECO:0000256" key="4">
    <source>
        <dbReference type="ARBA" id="ARBA00022729"/>
    </source>
</evidence>